<evidence type="ECO:0000259" key="2">
    <source>
        <dbReference type="Pfam" id="PF01370"/>
    </source>
</evidence>
<feature type="non-terminal residue" evidence="3">
    <location>
        <position position="1"/>
    </location>
</feature>
<dbReference type="SUPFAM" id="SSF51735">
    <property type="entry name" value="NAD(P)-binding Rossmann-fold domains"/>
    <property type="match status" value="1"/>
</dbReference>
<proteinExistence type="inferred from homology"/>
<dbReference type="EMBL" id="BARW01013089">
    <property type="protein sequence ID" value="GAI76020.1"/>
    <property type="molecule type" value="Genomic_DNA"/>
</dbReference>
<gene>
    <name evidence="3" type="ORF">S12H4_24232</name>
</gene>
<evidence type="ECO:0000313" key="3">
    <source>
        <dbReference type="EMBL" id="GAI76020.1"/>
    </source>
</evidence>
<dbReference type="Gene3D" id="3.40.50.720">
    <property type="entry name" value="NAD(P)-binding Rossmann-like Domain"/>
    <property type="match status" value="1"/>
</dbReference>
<organism evidence="3">
    <name type="scientific">marine sediment metagenome</name>
    <dbReference type="NCBI Taxonomy" id="412755"/>
    <lineage>
        <taxon>unclassified sequences</taxon>
        <taxon>metagenomes</taxon>
        <taxon>ecological metagenomes</taxon>
    </lineage>
</organism>
<accession>X1SKZ9</accession>
<sequence length="166" mass="18726">GFIGSHIVDAYLDMGHKVAVIDNLSTGDIKNLNPRAEFFKEDICNKKIEKILEQEKFDIINHHAAQINVRTSVDDPLFDANVNIMGSLNLLNFAIKYRIGKFIFASSGGAVYGEPDRLPVTEDFPINPSSPYGLSKATIERYLLIFSRIKNLDYVIFRYSKGRIQA</sequence>
<reference evidence="3" key="1">
    <citation type="journal article" date="2014" name="Front. Microbiol.">
        <title>High frequency of phylogenetically diverse reductive dehalogenase-homologous genes in deep subseafloor sedimentary metagenomes.</title>
        <authorList>
            <person name="Kawai M."/>
            <person name="Futagami T."/>
            <person name="Toyoda A."/>
            <person name="Takaki Y."/>
            <person name="Nishi S."/>
            <person name="Hori S."/>
            <person name="Arai W."/>
            <person name="Tsubouchi T."/>
            <person name="Morono Y."/>
            <person name="Uchiyama I."/>
            <person name="Ito T."/>
            <person name="Fujiyama A."/>
            <person name="Inagaki F."/>
            <person name="Takami H."/>
        </authorList>
    </citation>
    <scope>NUCLEOTIDE SEQUENCE</scope>
    <source>
        <strain evidence="3">Expedition CK06-06</strain>
    </source>
</reference>
<feature type="non-terminal residue" evidence="3">
    <location>
        <position position="166"/>
    </location>
</feature>
<dbReference type="PANTHER" id="PTHR43725">
    <property type="entry name" value="UDP-GLUCOSE 4-EPIMERASE"/>
    <property type="match status" value="1"/>
</dbReference>
<name>X1SKZ9_9ZZZZ</name>
<dbReference type="Pfam" id="PF01370">
    <property type="entry name" value="Epimerase"/>
    <property type="match status" value="1"/>
</dbReference>
<dbReference type="AlphaFoldDB" id="X1SKZ9"/>
<dbReference type="InterPro" id="IPR001509">
    <property type="entry name" value="Epimerase_deHydtase"/>
</dbReference>
<feature type="domain" description="NAD-dependent epimerase/dehydratase" evidence="2">
    <location>
        <begin position="1"/>
        <end position="160"/>
    </location>
</feature>
<dbReference type="PANTHER" id="PTHR43725:SF53">
    <property type="entry name" value="UDP-ARABINOSE 4-EPIMERASE 1"/>
    <property type="match status" value="1"/>
</dbReference>
<comment type="similarity">
    <text evidence="1">Belongs to the NAD(P)-dependent epimerase/dehydratase family.</text>
</comment>
<comment type="caution">
    <text evidence="3">The sequence shown here is derived from an EMBL/GenBank/DDBJ whole genome shotgun (WGS) entry which is preliminary data.</text>
</comment>
<dbReference type="InterPro" id="IPR036291">
    <property type="entry name" value="NAD(P)-bd_dom_sf"/>
</dbReference>
<evidence type="ECO:0000256" key="1">
    <source>
        <dbReference type="ARBA" id="ARBA00007637"/>
    </source>
</evidence>
<protein>
    <recommendedName>
        <fullName evidence="2">NAD-dependent epimerase/dehydratase domain-containing protein</fullName>
    </recommendedName>
</protein>